<dbReference type="InterPro" id="IPR000701">
    <property type="entry name" value="SuccDH_FuR_B_TM-su"/>
</dbReference>
<evidence type="ECO:0000256" key="4">
    <source>
        <dbReference type="ARBA" id="ARBA00022723"/>
    </source>
</evidence>
<dbReference type="EMBL" id="JACDZE010000005">
    <property type="protein sequence ID" value="MBA5630630.1"/>
    <property type="molecule type" value="Genomic_DNA"/>
</dbReference>
<accession>A0A838ZUG5</accession>
<dbReference type="GO" id="GO:0016020">
    <property type="term" value="C:membrane"/>
    <property type="evidence" value="ECO:0007669"/>
    <property type="project" value="InterPro"/>
</dbReference>
<keyword evidence="6" id="KW-0408">Iron</keyword>
<comment type="subcellular location">
    <subcellularLocation>
        <location evidence="1">Membrane</location>
    </subcellularLocation>
</comment>
<evidence type="ECO:0000256" key="3">
    <source>
        <dbReference type="ARBA" id="ARBA00022692"/>
    </source>
</evidence>
<proteinExistence type="predicted"/>
<gene>
    <name evidence="9" type="ORF">HU137_12720</name>
</gene>
<dbReference type="Pfam" id="PF01127">
    <property type="entry name" value="Sdh_cyt"/>
    <property type="match status" value="1"/>
</dbReference>
<dbReference type="NCBIfam" id="TIGR02046">
    <property type="entry name" value="sdhC_b558_fam"/>
    <property type="match status" value="1"/>
</dbReference>
<dbReference type="Gene3D" id="1.20.1300.10">
    <property type="entry name" value="Fumarate reductase/succinate dehydrogenase, transmembrane subunit"/>
    <property type="match status" value="1"/>
</dbReference>
<dbReference type="AlphaFoldDB" id="A0A838ZUG5"/>
<dbReference type="SUPFAM" id="SSF81343">
    <property type="entry name" value="Fumarate reductase respiratory complex transmembrane subunits"/>
    <property type="match status" value="1"/>
</dbReference>
<feature type="transmembrane region" description="Helical" evidence="8">
    <location>
        <begin position="109"/>
        <end position="129"/>
    </location>
</feature>
<feature type="transmembrane region" description="Helical" evidence="8">
    <location>
        <begin position="57"/>
        <end position="80"/>
    </location>
</feature>
<keyword evidence="10" id="KW-1185">Reference proteome</keyword>
<comment type="caution">
    <text evidence="9">The sequence shown here is derived from an EMBL/GenBank/DDBJ whole genome shotgun (WGS) entry which is preliminary data.</text>
</comment>
<evidence type="ECO:0000256" key="2">
    <source>
        <dbReference type="ARBA" id="ARBA00022617"/>
    </source>
</evidence>
<dbReference type="CDD" id="cd03498">
    <property type="entry name" value="SQR_TypeB_2_TM"/>
    <property type="match status" value="1"/>
</dbReference>
<feature type="transmembrane region" description="Helical" evidence="8">
    <location>
        <begin position="200"/>
        <end position="221"/>
    </location>
</feature>
<evidence type="ECO:0000256" key="1">
    <source>
        <dbReference type="ARBA" id="ARBA00004370"/>
    </source>
</evidence>
<evidence type="ECO:0000256" key="6">
    <source>
        <dbReference type="ARBA" id="ARBA00023004"/>
    </source>
</evidence>
<keyword evidence="7 8" id="KW-0472">Membrane</keyword>
<organism evidence="9 10">
    <name type="scientific">Moheibacter lacus</name>
    <dbReference type="NCBI Taxonomy" id="2745851"/>
    <lineage>
        <taxon>Bacteria</taxon>
        <taxon>Pseudomonadati</taxon>
        <taxon>Bacteroidota</taxon>
        <taxon>Flavobacteriia</taxon>
        <taxon>Flavobacteriales</taxon>
        <taxon>Weeksellaceae</taxon>
        <taxon>Moheibacter</taxon>
    </lineage>
</organism>
<evidence type="ECO:0000313" key="9">
    <source>
        <dbReference type="EMBL" id="MBA5630630.1"/>
    </source>
</evidence>
<evidence type="ECO:0000313" key="10">
    <source>
        <dbReference type="Proteomes" id="UP000552241"/>
    </source>
</evidence>
<reference evidence="9 10" key="1">
    <citation type="submission" date="2020-07" db="EMBL/GenBank/DDBJ databases">
        <title>Moheibacter lacus sp. nov., a member of the family Flavobacteriaceae isolated from freshwater lake sediment.</title>
        <authorList>
            <person name="Liu Y."/>
        </authorList>
    </citation>
    <scope>NUCLEOTIDE SEQUENCE [LARGE SCALE GENOMIC DNA]</scope>
    <source>
        <strain evidence="9 10">BDHS18</strain>
    </source>
</reference>
<keyword evidence="3 8" id="KW-0812">Transmembrane</keyword>
<protein>
    <submittedName>
        <fullName evidence="9">Succinate dehydrogenase cytochrome b subunit</fullName>
    </submittedName>
</protein>
<keyword evidence="4" id="KW-0479">Metal-binding</keyword>
<dbReference type="Proteomes" id="UP000552241">
    <property type="component" value="Unassembled WGS sequence"/>
</dbReference>
<evidence type="ECO:0000256" key="5">
    <source>
        <dbReference type="ARBA" id="ARBA00022989"/>
    </source>
</evidence>
<evidence type="ECO:0000256" key="7">
    <source>
        <dbReference type="ARBA" id="ARBA00023136"/>
    </source>
</evidence>
<sequence>MAKEALFRSSIGKKFAMALSALFLLIFLLQHFIINSLSVICPSAFNEASHFMGYNPFIQYLMQPVLIFAVVFHFVMGFVLEIQNKSARGPVNYAVSNKAANSTWMSRNMIWSGAVILGFLVLHFIDFWIPEISHKYVHALPEDPNRYYEELLHKFQSPWRVLAYVFAFFLLMMHLLHGFQSAFQSIGANHKRYNPLIKSFGKAFAIVIPIGFVLIAIINYLKVNEII</sequence>
<dbReference type="RefSeq" id="WP_182044233.1">
    <property type="nucleotide sequence ID" value="NZ_JACDZE010000005.1"/>
</dbReference>
<keyword evidence="5 8" id="KW-1133">Transmembrane helix</keyword>
<name>A0A838ZUG5_9FLAO</name>
<keyword evidence="2" id="KW-0349">Heme</keyword>
<evidence type="ECO:0000256" key="8">
    <source>
        <dbReference type="SAM" id="Phobius"/>
    </source>
</evidence>
<feature type="transmembrane region" description="Helical" evidence="8">
    <location>
        <begin position="161"/>
        <end position="179"/>
    </location>
</feature>
<dbReference type="InterPro" id="IPR034804">
    <property type="entry name" value="SQR/QFR_C/D"/>
</dbReference>
<dbReference type="InterPro" id="IPR011138">
    <property type="entry name" value="Cytochrome_b-558"/>
</dbReference>